<feature type="compositionally biased region" description="Polar residues" evidence="1">
    <location>
        <begin position="389"/>
        <end position="399"/>
    </location>
</feature>
<evidence type="ECO:0000313" key="2">
    <source>
        <dbReference type="EMBL" id="KAK8736174.1"/>
    </source>
</evidence>
<dbReference type="Proteomes" id="UP001445076">
    <property type="component" value="Unassembled WGS sequence"/>
</dbReference>
<feature type="region of interest" description="Disordered" evidence="1">
    <location>
        <begin position="287"/>
        <end position="401"/>
    </location>
</feature>
<evidence type="ECO:0000313" key="3">
    <source>
        <dbReference type="Proteomes" id="UP001445076"/>
    </source>
</evidence>
<protein>
    <submittedName>
        <fullName evidence="2">Uncharacterized protein</fullName>
    </submittedName>
</protein>
<name>A0AAW0X8T0_CHEQU</name>
<evidence type="ECO:0000256" key="1">
    <source>
        <dbReference type="SAM" id="MobiDB-lite"/>
    </source>
</evidence>
<keyword evidence="3" id="KW-1185">Reference proteome</keyword>
<sequence length="419" mass="44990">MGSDPFWSRIGLLHYRILFPCGCLFRLQAPMLSASEGDHNTPRKPFDFISNIFKRRRDHETEDQTRPPDLTLQEGEDGGGCAWESGAVLSHHDPARHQVTLSSEALAGLISPAIMTSTELVTSPGEVGASVSGLIHHTPVKSRDIGIDIEAIRLSRQDNPYLQRVADSHTALNDDEATPCGSAGDHEDRTHLVTQESQEGVLSLSEVHEHLIRSPPPTTLPKTLAKNLFVFPVAAKNPEATPTQGETATPARSGSLKPLVSRQHEDVLDHHLRQILHTQRQLVVCRPRPSEGAAAGTTSTSMPGSPAHARTLARRSPHARTLSEEATVVQSVGSVGGGSGSLAPVFPPGRRQHTSSSDLLNPTHPPTVTTPTPPILKPISSKSKRNTGGPETNLTTTSLRLPIRCPHQPAASSALVDIT</sequence>
<organism evidence="2 3">
    <name type="scientific">Cherax quadricarinatus</name>
    <name type="common">Australian red claw crayfish</name>
    <dbReference type="NCBI Taxonomy" id="27406"/>
    <lineage>
        <taxon>Eukaryota</taxon>
        <taxon>Metazoa</taxon>
        <taxon>Ecdysozoa</taxon>
        <taxon>Arthropoda</taxon>
        <taxon>Crustacea</taxon>
        <taxon>Multicrustacea</taxon>
        <taxon>Malacostraca</taxon>
        <taxon>Eumalacostraca</taxon>
        <taxon>Eucarida</taxon>
        <taxon>Decapoda</taxon>
        <taxon>Pleocyemata</taxon>
        <taxon>Astacidea</taxon>
        <taxon>Parastacoidea</taxon>
        <taxon>Parastacidae</taxon>
        <taxon>Cherax</taxon>
    </lineage>
</organism>
<feature type="compositionally biased region" description="Polar residues" evidence="1">
    <location>
        <begin position="240"/>
        <end position="252"/>
    </location>
</feature>
<gene>
    <name evidence="2" type="ORF">OTU49_004856</name>
</gene>
<reference evidence="2 3" key="1">
    <citation type="journal article" date="2024" name="BMC Genomics">
        <title>Genome assembly of redclaw crayfish (Cherax quadricarinatus) provides insights into its immune adaptation and hypoxia tolerance.</title>
        <authorList>
            <person name="Liu Z."/>
            <person name="Zheng J."/>
            <person name="Li H."/>
            <person name="Fang K."/>
            <person name="Wang S."/>
            <person name="He J."/>
            <person name="Zhou D."/>
            <person name="Weng S."/>
            <person name="Chi M."/>
            <person name="Gu Z."/>
            <person name="He J."/>
            <person name="Li F."/>
            <person name="Wang M."/>
        </authorList>
    </citation>
    <scope>NUCLEOTIDE SEQUENCE [LARGE SCALE GENOMIC DNA]</scope>
    <source>
        <strain evidence="2">ZL_2023a</strain>
    </source>
</reference>
<dbReference type="EMBL" id="JARKIK010000044">
    <property type="protein sequence ID" value="KAK8736174.1"/>
    <property type="molecule type" value="Genomic_DNA"/>
</dbReference>
<feature type="region of interest" description="Disordered" evidence="1">
    <location>
        <begin position="57"/>
        <end position="77"/>
    </location>
</feature>
<proteinExistence type="predicted"/>
<comment type="caution">
    <text evidence="2">The sequence shown here is derived from an EMBL/GenBank/DDBJ whole genome shotgun (WGS) entry which is preliminary data.</text>
</comment>
<feature type="region of interest" description="Disordered" evidence="1">
    <location>
        <begin position="237"/>
        <end position="256"/>
    </location>
</feature>
<accession>A0AAW0X8T0</accession>
<dbReference type="AlphaFoldDB" id="A0AAW0X8T0"/>